<proteinExistence type="predicted"/>
<dbReference type="Pfam" id="PF01261">
    <property type="entry name" value="AP_endonuc_2"/>
    <property type="match status" value="1"/>
</dbReference>
<organism evidence="2 3">
    <name type="scientific">Devosia rhodophyticola</name>
    <dbReference type="NCBI Taxonomy" id="3026423"/>
    <lineage>
        <taxon>Bacteria</taxon>
        <taxon>Pseudomonadati</taxon>
        <taxon>Pseudomonadota</taxon>
        <taxon>Alphaproteobacteria</taxon>
        <taxon>Hyphomicrobiales</taxon>
        <taxon>Devosiaceae</taxon>
        <taxon>Devosia</taxon>
    </lineage>
</organism>
<evidence type="ECO:0000259" key="1">
    <source>
        <dbReference type="Pfam" id="PF01261"/>
    </source>
</evidence>
<feature type="domain" description="Xylose isomerase-like TIM barrel" evidence="1">
    <location>
        <begin position="23"/>
        <end position="274"/>
    </location>
</feature>
<protein>
    <submittedName>
        <fullName evidence="2">Sugar phosphate isomerase/epimerase</fullName>
    </submittedName>
</protein>
<gene>
    <name evidence="2" type="ORF">PSQ90_02095</name>
</gene>
<evidence type="ECO:0000313" key="3">
    <source>
        <dbReference type="Proteomes" id="UP001222118"/>
    </source>
</evidence>
<dbReference type="EMBL" id="CP118247">
    <property type="protein sequence ID" value="WDR06278.1"/>
    <property type="molecule type" value="Genomic_DNA"/>
</dbReference>
<sequence>MKFGIHAGLWMARWTDEISPILKHVADLGYDGVEISLLGMTNEKAAATAGLIRDHGLEVTCSHGLSRDADITSADPAVQQAGLEHLRWAVRTCATLGSHGLAGVVYAPWGVFDPLKKADRTARSAHMLAKLDVDLADAGVTLGIEAINRFETDLVNTSAEAVTLARATGSDHIGALLDTFHLNIEEKDIATAITSAGDKLVHFHVSDNDRGVPGSGHVPWDVVQSSLKTMRYNGWIVAEMFVLAGNPASADLNIWRNIEPEAQGAAQQALQFMRRTFS</sequence>
<dbReference type="RefSeq" id="WP_282211792.1">
    <property type="nucleotide sequence ID" value="NZ_CP118247.1"/>
</dbReference>
<dbReference type="Proteomes" id="UP001222118">
    <property type="component" value="Chromosome"/>
</dbReference>
<dbReference type="InterPro" id="IPR036237">
    <property type="entry name" value="Xyl_isomerase-like_sf"/>
</dbReference>
<dbReference type="InterPro" id="IPR050312">
    <property type="entry name" value="IolE/XylAMocC-like"/>
</dbReference>
<dbReference type="GO" id="GO:0016853">
    <property type="term" value="F:isomerase activity"/>
    <property type="evidence" value="ECO:0007669"/>
    <property type="project" value="UniProtKB-KW"/>
</dbReference>
<reference evidence="2 3" key="1">
    <citation type="submission" date="2023-02" db="EMBL/GenBank/DDBJ databases">
        <title>Devosia chondri sp. nov., isolated from the phycosphere of marine algae.</title>
        <authorList>
            <person name="Kim J.M."/>
            <person name="Lee J.K."/>
            <person name="Choi B.J."/>
            <person name="Bayburt H."/>
            <person name="Jeon C.O."/>
        </authorList>
    </citation>
    <scope>NUCLEOTIDE SEQUENCE [LARGE SCALE GENOMIC DNA]</scope>
    <source>
        <strain evidence="2 3">G2-5</strain>
    </source>
</reference>
<evidence type="ECO:0000313" key="2">
    <source>
        <dbReference type="EMBL" id="WDR06278.1"/>
    </source>
</evidence>
<name>A0ABY7YY09_9HYPH</name>
<dbReference type="InterPro" id="IPR013022">
    <property type="entry name" value="Xyl_isomerase-like_TIM-brl"/>
</dbReference>
<dbReference type="PANTHER" id="PTHR12110">
    <property type="entry name" value="HYDROXYPYRUVATE ISOMERASE"/>
    <property type="match status" value="1"/>
</dbReference>
<keyword evidence="2" id="KW-0413">Isomerase</keyword>
<keyword evidence="3" id="KW-1185">Reference proteome</keyword>
<dbReference type="SUPFAM" id="SSF51658">
    <property type="entry name" value="Xylose isomerase-like"/>
    <property type="match status" value="1"/>
</dbReference>
<accession>A0ABY7YY09</accession>
<dbReference type="Gene3D" id="3.20.20.150">
    <property type="entry name" value="Divalent-metal-dependent TIM barrel enzymes"/>
    <property type="match status" value="1"/>
</dbReference>